<gene>
    <name evidence="2" type="ORF">D4L85_00680</name>
</gene>
<evidence type="ECO:0000313" key="3">
    <source>
        <dbReference type="Proteomes" id="UP000266183"/>
    </source>
</evidence>
<proteinExistence type="predicted"/>
<dbReference type="AlphaFoldDB" id="A0A385SH04"/>
<dbReference type="InterPro" id="IPR024775">
    <property type="entry name" value="DinB-like"/>
</dbReference>
<evidence type="ECO:0000259" key="1">
    <source>
        <dbReference type="Pfam" id="PF12867"/>
    </source>
</evidence>
<dbReference type="SUPFAM" id="SSF109854">
    <property type="entry name" value="DinB/YfiT-like putative metalloenzymes"/>
    <property type="match status" value="1"/>
</dbReference>
<sequence>MDKRQSLLNSVALARHQFIQAASGLTYEQSQFKPSADIWSVVDNVEHLVWAEMGGINGMWKTLDGIRKKKPIWSGVAIHHGLPIEKIIEMTWKEKEQVPEIAKPRWGGSVDYWIEALANCQNLLESLCDEMDGYDLEQIIYPHIISGPLNVVQRLEFLRFHLNRHQRQIENLKTHPDFPLAKQTVA</sequence>
<dbReference type="RefSeq" id="WP_119752508.1">
    <property type="nucleotide sequence ID" value="NZ_CP032382.1"/>
</dbReference>
<dbReference type="Pfam" id="PF12867">
    <property type="entry name" value="DinB_2"/>
    <property type="match status" value="1"/>
</dbReference>
<name>A0A385SH04_9BACT</name>
<organism evidence="2 3">
    <name type="scientific">Chryseolinea soli</name>
    <dbReference type="NCBI Taxonomy" id="2321403"/>
    <lineage>
        <taxon>Bacteria</taxon>
        <taxon>Pseudomonadati</taxon>
        <taxon>Bacteroidota</taxon>
        <taxon>Cytophagia</taxon>
        <taxon>Cytophagales</taxon>
        <taxon>Fulvivirgaceae</taxon>
        <taxon>Chryseolinea</taxon>
    </lineage>
</organism>
<dbReference type="Proteomes" id="UP000266183">
    <property type="component" value="Chromosome"/>
</dbReference>
<accession>A0A385SH04</accession>
<dbReference type="KEGG" id="chk:D4L85_00680"/>
<reference evidence="3" key="1">
    <citation type="submission" date="2018-09" db="EMBL/GenBank/DDBJ databases">
        <title>Chryseolinea sp. KIS68-18 isolated from soil.</title>
        <authorList>
            <person name="Weon H.-Y."/>
            <person name="Kwon S.-W."/>
            <person name="Lee S.A."/>
        </authorList>
    </citation>
    <scope>NUCLEOTIDE SEQUENCE [LARGE SCALE GENOMIC DNA]</scope>
    <source>
        <strain evidence="3">KIS68-18</strain>
    </source>
</reference>
<dbReference type="EMBL" id="CP032382">
    <property type="protein sequence ID" value="AYB29185.1"/>
    <property type="molecule type" value="Genomic_DNA"/>
</dbReference>
<feature type="domain" description="DinB-like" evidence="1">
    <location>
        <begin position="14"/>
        <end position="169"/>
    </location>
</feature>
<keyword evidence="3" id="KW-1185">Reference proteome</keyword>
<protein>
    <submittedName>
        <fullName evidence="2">DinB family protein</fullName>
    </submittedName>
</protein>
<dbReference type="Gene3D" id="1.20.120.450">
    <property type="entry name" value="dinb family like domain"/>
    <property type="match status" value="1"/>
</dbReference>
<dbReference type="InterPro" id="IPR034660">
    <property type="entry name" value="DinB/YfiT-like"/>
</dbReference>
<evidence type="ECO:0000313" key="2">
    <source>
        <dbReference type="EMBL" id="AYB29185.1"/>
    </source>
</evidence>
<dbReference type="OrthoDB" id="9807923at2"/>